<dbReference type="GO" id="GO:0000977">
    <property type="term" value="F:RNA polymerase II transcription regulatory region sequence-specific DNA binding"/>
    <property type="evidence" value="ECO:0007669"/>
    <property type="project" value="TreeGrafter"/>
</dbReference>
<dbReference type="GO" id="GO:0005634">
    <property type="term" value="C:nucleus"/>
    <property type="evidence" value="ECO:0007669"/>
    <property type="project" value="TreeGrafter"/>
</dbReference>
<feature type="domain" description="Winged helix Storkhead-box1" evidence="2">
    <location>
        <begin position="119"/>
        <end position="197"/>
    </location>
</feature>
<feature type="region of interest" description="Disordered" evidence="1">
    <location>
        <begin position="732"/>
        <end position="754"/>
    </location>
</feature>
<accession>A0A8B6HLT8</accession>
<keyword evidence="4" id="KW-1185">Reference proteome</keyword>
<dbReference type="AlphaFoldDB" id="A0A8B6HLT8"/>
<dbReference type="GO" id="GO:0005737">
    <property type="term" value="C:cytoplasm"/>
    <property type="evidence" value="ECO:0007669"/>
    <property type="project" value="TreeGrafter"/>
</dbReference>
<protein>
    <recommendedName>
        <fullName evidence="2">Winged helix Storkhead-box1 domain-containing protein</fullName>
    </recommendedName>
</protein>
<dbReference type="PANTHER" id="PTHR22437:SF0">
    <property type="entry name" value="FI21431P1"/>
    <property type="match status" value="1"/>
</dbReference>
<dbReference type="GO" id="GO:0006357">
    <property type="term" value="P:regulation of transcription by RNA polymerase II"/>
    <property type="evidence" value="ECO:0007669"/>
    <property type="project" value="InterPro"/>
</dbReference>
<dbReference type="Proteomes" id="UP000596742">
    <property type="component" value="Unassembled WGS sequence"/>
</dbReference>
<reference evidence="3" key="1">
    <citation type="submission" date="2018-11" db="EMBL/GenBank/DDBJ databases">
        <authorList>
            <person name="Alioto T."/>
            <person name="Alioto T."/>
        </authorList>
    </citation>
    <scope>NUCLEOTIDE SEQUENCE</scope>
</reference>
<dbReference type="PANTHER" id="PTHR22437">
    <property type="entry name" value="WINGED HELIX DOMAIN-CONTAINING PROTEIN"/>
    <property type="match status" value="1"/>
</dbReference>
<dbReference type="InterPro" id="IPR040126">
    <property type="entry name" value="STOX1/2"/>
</dbReference>
<name>A0A8B6HLT8_MYTGA</name>
<feature type="compositionally biased region" description="Basic residues" evidence="1">
    <location>
        <begin position="281"/>
        <end position="294"/>
    </location>
</feature>
<evidence type="ECO:0000256" key="1">
    <source>
        <dbReference type="SAM" id="MobiDB-lite"/>
    </source>
</evidence>
<evidence type="ECO:0000313" key="3">
    <source>
        <dbReference type="EMBL" id="VDI81148.1"/>
    </source>
</evidence>
<organism evidence="3 4">
    <name type="scientific">Mytilus galloprovincialis</name>
    <name type="common">Mediterranean mussel</name>
    <dbReference type="NCBI Taxonomy" id="29158"/>
    <lineage>
        <taxon>Eukaryota</taxon>
        <taxon>Metazoa</taxon>
        <taxon>Spiralia</taxon>
        <taxon>Lophotrochozoa</taxon>
        <taxon>Mollusca</taxon>
        <taxon>Bivalvia</taxon>
        <taxon>Autobranchia</taxon>
        <taxon>Pteriomorphia</taxon>
        <taxon>Mytilida</taxon>
        <taxon>Mytiloidea</taxon>
        <taxon>Mytilidae</taxon>
        <taxon>Mytilinae</taxon>
        <taxon>Mytilus</taxon>
    </lineage>
</organism>
<evidence type="ECO:0000313" key="4">
    <source>
        <dbReference type="Proteomes" id="UP000596742"/>
    </source>
</evidence>
<dbReference type="OrthoDB" id="10020110at2759"/>
<dbReference type="Pfam" id="PF10264">
    <property type="entry name" value="WHD_Storkhead"/>
    <property type="match status" value="1"/>
</dbReference>
<comment type="caution">
    <text evidence="3">The sequence shown here is derived from an EMBL/GenBank/DDBJ whole genome shotgun (WGS) entry which is preliminary data.</text>
</comment>
<feature type="region of interest" description="Disordered" evidence="1">
    <location>
        <begin position="267"/>
        <end position="305"/>
    </location>
</feature>
<evidence type="ECO:0000259" key="2">
    <source>
        <dbReference type="Pfam" id="PF10264"/>
    </source>
</evidence>
<proteinExistence type="predicted"/>
<sequence>MTGKSAGRKENKQIIQQVSPVTSKCLAMVVSLVVEDKVVNGKEIFDDFQLRNSTCYWNSALSDSIKNLQYLGFLEPNTILLGGTDVCLENLRMAWGRRVLNDPHDCRIEKIGDIGNITMQEVPQNHFIPLPEILCLIILDLNNKQILATVDIIQAQLKKCYQGTQLPSNQLVYETLHNLIQERKLFHTGSGYFVVTPDTLRLPVDLPSPSLPPQHNPMYLPFSRNLTMCDRKMSPFAVPMTTVAMTQTLPPVRSISCQVSIANQKRASTPELKIEETEKSRLHRSHSARRHKDKNHNDAESLKKNVSVRAQDDCLTNKDVNVMKSNLNKVKEKGEKKSLLSKLFGKKKKTDEVKHKCKEQESKDKKCKEPETKDTKKYATFSGQFPPPEWMWYQDQCKKHERTNKWVTQQTGMVQMSHGQISHKIHRPTFEIKKDLHQCNSISPVTLPTAVSSSKHHKSHKQNHKVYPSEKAHTYHEIESFTGKMCNKAKKMQQSHCVQEMPQESRFHPIKESLEKNPDIRVRRSKSHNRKSNRHSVDVGLLRRQHAHRELQQDIQNEQSRVMGEQSRVMGLSPMYSSTPRDVDKRFIQPSGEYVDMCSSPVLREVNRTDHRSHRRRSKHYKRIENDINYEHHGVLPCKHSNIAMSRDSGVNCVGLSNPSENNNVFCYNQLMDYENVKSNNLHKSWEMQGNTQHNGELKKNEIVCIAEINACVPEHSDYVEINSIEMARSVPSEVNEDTKENQPFPNRSDDIGLMDSSEQSYDTVIYNKRVQDVSKETENLTLGDSGFYSPRVTEIELGKNKKVKVPLYKNLSYDHHELNNLKDFQKEKIVLNNEFYKEPSPSSDYQIVGVV</sequence>
<dbReference type="InterPro" id="IPR019391">
    <property type="entry name" value="Storkhead-box_WHD"/>
</dbReference>
<gene>
    <name evidence="3" type="ORF">MGAL_10B003606</name>
</gene>
<dbReference type="EMBL" id="UYJE01010242">
    <property type="protein sequence ID" value="VDI81148.1"/>
    <property type="molecule type" value="Genomic_DNA"/>
</dbReference>